<dbReference type="GO" id="GO:0006935">
    <property type="term" value="P:chemotaxis"/>
    <property type="evidence" value="ECO:0007669"/>
    <property type="project" value="InterPro"/>
</dbReference>
<evidence type="ECO:0000256" key="2">
    <source>
        <dbReference type="ARBA" id="ARBA00022475"/>
    </source>
</evidence>
<dbReference type="RefSeq" id="WP_061791631.1">
    <property type="nucleotide sequence ID" value="NZ_JARSNG010000008.1"/>
</dbReference>
<accession>A0A380Y7H5</accession>
<evidence type="ECO:0000256" key="6">
    <source>
        <dbReference type="SAM" id="MobiDB-lite"/>
    </source>
</evidence>
<dbReference type="AlphaFoldDB" id="A0A380Y7H5"/>
<reference evidence="8 9" key="1">
    <citation type="journal article" date="2020" name="G3 (Bethesda)">
        <title>Whole Genome Sequencing and Comparative Genomics of Two Nematicidal Bacillus Strains Reveals a Wide Range of Possible Virulence Factors.</title>
        <authorList>
            <person name="Susic N."/>
            <person name="Janezic S."/>
            <person name="Rupnik M."/>
            <person name="Geric Stare B."/>
        </authorList>
    </citation>
    <scope>NUCLEOTIDE SEQUENCE [LARGE SCALE GENOMIC DNA]</scope>
    <source>
        <strain evidence="8 9">I-1582</strain>
    </source>
</reference>
<dbReference type="GO" id="GO:0005886">
    <property type="term" value="C:plasma membrane"/>
    <property type="evidence" value="ECO:0007669"/>
    <property type="project" value="UniProtKB-SubCell"/>
</dbReference>
<feature type="compositionally biased region" description="Low complexity" evidence="6">
    <location>
        <begin position="520"/>
        <end position="542"/>
    </location>
</feature>
<dbReference type="SUPFAM" id="SSF58104">
    <property type="entry name" value="Methyl-accepting chemotaxis protein (MCP) signaling domain"/>
    <property type="match status" value="1"/>
</dbReference>
<dbReference type="SMART" id="SM00304">
    <property type="entry name" value="HAMP"/>
    <property type="match status" value="1"/>
</dbReference>
<feature type="transmembrane region" description="Helical" evidence="7">
    <location>
        <begin position="186"/>
        <end position="207"/>
    </location>
</feature>
<dbReference type="GeneID" id="67526190"/>
<dbReference type="EMBL" id="VDEM01000012">
    <property type="protein sequence ID" value="KAF0824645.1"/>
    <property type="molecule type" value="Genomic_DNA"/>
</dbReference>
<comment type="similarity">
    <text evidence="5">Belongs to the methyl-accepting chemotaxis (MCP) protein family.</text>
</comment>
<dbReference type="Proteomes" id="UP000465778">
    <property type="component" value="Unassembled WGS sequence"/>
</dbReference>
<dbReference type="Pfam" id="PF00672">
    <property type="entry name" value="HAMP"/>
    <property type="match status" value="1"/>
</dbReference>
<evidence type="ECO:0000256" key="5">
    <source>
        <dbReference type="ARBA" id="ARBA00029447"/>
    </source>
</evidence>
<dbReference type="PANTHER" id="PTHR32089">
    <property type="entry name" value="METHYL-ACCEPTING CHEMOTAXIS PROTEIN MCPB"/>
    <property type="match status" value="1"/>
</dbReference>
<keyword evidence="7" id="KW-1133">Transmembrane helix</keyword>
<dbReference type="Pfam" id="PF00015">
    <property type="entry name" value="MCPsignal"/>
    <property type="match status" value="1"/>
</dbReference>
<dbReference type="PRINTS" id="PR00260">
    <property type="entry name" value="CHEMTRNSDUCR"/>
</dbReference>
<gene>
    <name evidence="8" type="ORF">KIS1582_1566</name>
</gene>
<feature type="region of interest" description="Disordered" evidence="6">
    <location>
        <begin position="275"/>
        <end position="304"/>
    </location>
</feature>
<evidence type="ECO:0000256" key="3">
    <source>
        <dbReference type="ARBA" id="ARBA00023136"/>
    </source>
</evidence>
<dbReference type="InterPro" id="IPR004089">
    <property type="entry name" value="MCPsignal_dom"/>
</dbReference>
<feature type="compositionally biased region" description="Polar residues" evidence="6">
    <location>
        <begin position="288"/>
        <end position="304"/>
    </location>
</feature>
<dbReference type="CDD" id="cd11386">
    <property type="entry name" value="MCP_signal"/>
    <property type="match status" value="1"/>
</dbReference>
<dbReference type="InterPro" id="IPR003660">
    <property type="entry name" value="HAMP_dom"/>
</dbReference>
<comment type="caution">
    <text evidence="8">The sequence shown here is derived from an EMBL/GenBank/DDBJ whole genome shotgun (WGS) entry which is preliminary data.</text>
</comment>
<dbReference type="InterPro" id="IPR004090">
    <property type="entry name" value="Chemotax_Me-accpt_rcpt"/>
</dbReference>
<evidence type="ECO:0000256" key="1">
    <source>
        <dbReference type="ARBA" id="ARBA00004236"/>
    </source>
</evidence>
<keyword evidence="2" id="KW-1003">Cell membrane</keyword>
<name>A0A380Y7H5_CYTFI</name>
<dbReference type="PROSITE" id="PS50111">
    <property type="entry name" value="CHEMOTAXIS_TRANSDUC_2"/>
    <property type="match status" value="1"/>
</dbReference>
<dbReference type="GO" id="GO:0004888">
    <property type="term" value="F:transmembrane signaling receptor activity"/>
    <property type="evidence" value="ECO:0007669"/>
    <property type="project" value="InterPro"/>
</dbReference>
<organism evidence="8 9">
    <name type="scientific">Cytobacillus firmus</name>
    <name type="common">Bacillus firmus</name>
    <dbReference type="NCBI Taxonomy" id="1399"/>
    <lineage>
        <taxon>Bacteria</taxon>
        <taxon>Bacillati</taxon>
        <taxon>Bacillota</taxon>
        <taxon>Bacilli</taxon>
        <taxon>Bacillales</taxon>
        <taxon>Bacillaceae</taxon>
        <taxon>Cytobacillus</taxon>
    </lineage>
</organism>
<evidence type="ECO:0000256" key="4">
    <source>
        <dbReference type="ARBA" id="ARBA00023224"/>
    </source>
</evidence>
<dbReference type="PROSITE" id="PS50885">
    <property type="entry name" value="HAMP"/>
    <property type="match status" value="1"/>
</dbReference>
<evidence type="ECO:0000313" key="8">
    <source>
        <dbReference type="EMBL" id="KAF0824645.1"/>
    </source>
</evidence>
<dbReference type="CDD" id="cd06225">
    <property type="entry name" value="HAMP"/>
    <property type="match status" value="1"/>
</dbReference>
<protein>
    <submittedName>
        <fullName evidence="8">Methyl-accepting chemotaxis sensor/transducer protein</fullName>
    </submittedName>
</protein>
<keyword evidence="7" id="KW-0812">Transmembrane</keyword>
<dbReference type="OrthoDB" id="9804712at2"/>
<dbReference type="GO" id="GO:0007165">
    <property type="term" value="P:signal transduction"/>
    <property type="evidence" value="ECO:0007669"/>
    <property type="project" value="UniProtKB-KW"/>
</dbReference>
<keyword evidence="4" id="KW-0807">Transducer</keyword>
<evidence type="ECO:0000256" key="7">
    <source>
        <dbReference type="SAM" id="Phobius"/>
    </source>
</evidence>
<sequence>MMNKLRNIKIGWKYGGTLLIVFILFGIATAVVSGLVKDIGDNVSALDRRGERAVHITEMGSLTRAKAMRVFEYLYKPETKYIDEFQDRREQFNELEAKIREKMDTEEKLAIFDQIVAQDQQINDLFYRKLVPAMDKGDIEASEQFAGEASDIQLKTVQLLDELQVIVNEERAQAVKAAKESQIKTFNTLIISMLAAVILGALITFSISRMVSRNLNEVVGITNRIAKGELDVPEIQYRGKDEIGRLAEAVNTMSHNLRTTIQQVYEVSQTVSSQSEELSQSAEEVKAGSQQVASTMQELASGSEAQATHASNLSAFMETFTENMQEASSSGEAVFESSRKVIDMTAKGSRLMEASIQQMGIIDQIVQDGVGKMKSLDAQSQEISKLVSVIKDIADQTNLLALNAAIEAARAGEQGRGFAVVADEVRKLAEEVTISVTDITGIVSSIQTESANVAESLQGGYQEVEKGTSQIKTTGETFTEISTAIKEMADSIQSITEKMETMAGKSQQMGASIEEIASVSEEAAAGIEQTSASSQQTSSSMEEVSRSSEELSQMAEELNKLVGRFKL</sequence>
<dbReference type="Gene3D" id="1.10.287.950">
    <property type="entry name" value="Methyl-accepting chemotaxis protein"/>
    <property type="match status" value="1"/>
</dbReference>
<evidence type="ECO:0000313" key="9">
    <source>
        <dbReference type="Proteomes" id="UP000465778"/>
    </source>
</evidence>
<dbReference type="PANTHER" id="PTHR32089:SF112">
    <property type="entry name" value="LYSOZYME-LIKE PROTEIN-RELATED"/>
    <property type="match status" value="1"/>
</dbReference>
<keyword evidence="3 7" id="KW-0472">Membrane</keyword>
<comment type="subcellular location">
    <subcellularLocation>
        <location evidence="1">Cell membrane</location>
    </subcellularLocation>
</comment>
<proteinExistence type="inferred from homology"/>
<dbReference type="SMART" id="SM00283">
    <property type="entry name" value="MA"/>
    <property type="match status" value="1"/>
</dbReference>
<feature type="region of interest" description="Disordered" evidence="6">
    <location>
        <begin position="520"/>
        <end position="552"/>
    </location>
</feature>